<accession>W9RC81</accession>
<evidence type="ECO:0000256" key="1">
    <source>
        <dbReference type="SAM" id="MobiDB-lite"/>
    </source>
</evidence>
<dbReference type="AlphaFoldDB" id="W9RC81"/>
<keyword evidence="3" id="KW-1185">Reference proteome</keyword>
<evidence type="ECO:0000313" key="2">
    <source>
        <dbReference type="EMBL" id="EXB82407.1"/>
    </source>
</evidence>
<organism evidence="2 3">
    <name type="scientific">Morus notabilis</name>
    <dbReference type="NCBI Taxonomy" id="981085"/>
    <lineage>
        <taxon>Eukaryota</taxon>
        <taxon>Viridiplantae</taxon>
        <taxon>Streptophyta</taxon>
        <taxon>Embryophyta</taxon>
        <taxon>Tracheophyta</taxon>
        <taxon>Spermatophyta</taxon>
        <taxon>Magnoliopsida</taxon>
        <taxon>eudicotyledons</taxon>
        <taxon>Gunneridae</taxon>
        <taxon>Pentapetalae</taxon>
        <taxon>rosids</taxon>
        <taxon>fabids</taxon>
        <taxon>Rosales</taxon>
        <taxon>Moraceae</taxon>
        <taxon>Moreae</taxon>
        <taxon>Morus</taxon>
    </lineage>
</organism>
<gene>
    <name evidence="2" type="ORF">L484_027579</name>
</gene>
<feature type="compositionally biased region" description="Basic and acidic residues" evidence="1">
    <location>
        <begin position="7"/>
        <end position="26"/>
    </location>
</feature>
<proteinExistence type="predicted"/>
<dbReference type="EMBL" id="KE344869">
    <property type="protein sequence ID" value="EXB82407.1"/>
    <property type="molecule type" value="Genomic_DNA"/>
</dbReference>
<evidence type="ECO:0000313" key="3">
    <source>
        <dbReference type="Proteomes" id="UP000030645"/>
    </source>
</evidence>
<protein>
    <submittedName>
        <fullName evidence="2">Uncharacterized protein</fullName>
    </submittedName>
</protein>
<sequence>MTPSPRQQERESFEGGERRTEQKETQTGKLLFKYGRSRFYSRKLGGVVFWSHKKFRKAVNVEYYCQLTRLSNFDQPAIFMGMAS</sequence>
<dbReference type="Proteomes" id="UP000030645">
    <property type="component" value="Unassembled WGS sequence"/>
</dbReference>
<feature type="region of interest" description="Disordered" evidence="1">
    <location>
        <begin position="1"/>
        <end position="27"/>
    </location>
</feature>
<reference evidence="3" key="1">
    <citation type="submission" date="2013-01" db="EMBL/GenBank/DDBJ databases">
        <title>Draft Genome Sequence of a Mulberry Tree, Morus notabilis C.K. Schneid.</title>
        <authorList>
            <person name="He N."/>
            <person name="Zhao S."/>
        </authorList>
    </citation>
    <scope>NUCLEOTIDE SEQUENCE</scope>
</reference>
<name>W9RC81_9ROSA</name>